<feature type="domain" description="Pyridoxamine 5'-phosphate oxidase N-terminal" evidence="1">
    <location>
        <begin position="5"/>
        <end position="98"/>
    </location>
</feature>
<dbReference type="PATRIC" id="fig|230361.4.peg.643"/>
<proteinExistence type="predicted"/>
<sequence>MSDIKKVSDFLAEAGVFFLATIDGDQAKCRPLGFQMLEDDKIYFGVGSFKEVWKQIEENPKIEIVALNETKDKFLRYYGTAKADPNPELVEKTFELMPEIGEIYKENGWEMAMFYLDDATAEFRNMMAIEEKYEFKY</sequence>
<accession>A0A0U3CVP9</accession>
<dbReference type="InterPro" id="IPR011576">
    <property type="entry name" value="Pyridox_Oxase_N"/>
</dbReference>
<dbReference type="SUPFAM" id="SSF50475">
    <property type="entry name" value="FMN-binding split barrel"/>
    <property type="match status" value="1"/>
</dbReference>
<dbReference type="EMBL" id="CP011266">
    <property type="protein sequence ID" value="ALT68420.1"/>
    <property type="molecule type" value="Genomic_DNA"/>
</dbReference>
<name>A0A0U3CVP9_9EURY</name>
<dbReference type="InterPro" id="IPR012349">
    <property type="entry name" value="Split_barrel_FMN-bd"/>
</dbReference>
<reference evidence="2 3" key="1">
    <citation type="submission" date="2015-04" db="EMBL/GenBank/DDBJ databases">
        <title>The complete genome sequence of the rumen methanogen Methanobrevibacter millerae SM9.</title>
        <authorList>
            <person name="Leahy S.C."/>
            <person name="Kelly W.J."/>
            <person name="Pacheco D.M."/>
            <person name="Li D."/>
            <person name="Altermann E."/>
            <person name="Attwood G.T."/>
        </authorList>
    </citation>
    <scope>NUCLEOTIDE SEQUENCE [LARGE SCALE GENOMIC DNA]</scope>
    <source>
        <strain evidence="2 3">SM9</strain>
    </source>
</reference>
<dbReference type="GeneID" id="26735596"/>
<organism evidence="2 3">
    <name type="scientific">Methanobrevibacter millerae</name>
    <dbReference type="NCBI Taxonomy" id="230361"/>
    <lineage>
        <taxon>Archaea</taxon>
        <taxon>Methanobacteriati</taxon>
        <taxon>Methanobacteriota</taxon>
        <taxon>Methanomada group</taxon>
        <taxon>Methanobacteria</taxon>
        <taxon>Methanobacteriales</taxon>
        <taxon>Methanobacteriaceae</taxon>
        <taxon>Methanobrevibacter</taxon>
    </lineage>
</organism>
<dbReference type="RefSeq" id="WP_058738742.1">
    <property type="nucleotide sequence ID" value="NZ_CP011266.1"/>
</dbReference>
<dbReference type="KEGG" id="mmil:sm9_0621"/>
<evidence type="ECO:0000313" key="3">
    <source>
        <dbReference type="Proteomes" id="UP000067738"/>
    </source>
</evidence>
<evidence type="ECO:0000313" key="2">
    <source>
        <dbReference type="EMBL" id="ALT68420.1"/>
    </source>
</evidence>
<dbReference type="OrthoDB" id="129364at2157"/>
<gene>
    <name evidence="2" type="ORF">sm9_0621</name>
</gene>
<protein>
    <submittedName>
        <fullName evidence="2">Pyridoxamine 5'-phosphate oxidase family protein</fullName>
    </submittedName>
</protein>
<dbReference type="AlphaFoldDB" id="A0A0U3CVP9"/>
<evidence type="ECO:0000259" key="1">
    <source>
        <dbReference type="Pfam" id="PF01243"/>
    </source>
</evidence>
<dbReference type="Pfam" id="PF01243">
    <property type="entry name" value="PNPOx_N"/>
    <property type="match status" value="1"/>
</dbReference>
<dbReference type="Proteomes" id="UP000067738">
    <property type="component" value="Chromosome"/>
</dbReference>
<dbReference type="Gene3D" id="2.30.110.10">
    <property type="entry name" value="Electron Transport, Fmn-binding Protein, Chain A"/>
    <property type="match status" value="1"/>
</dbReference>
<keyword evidence="3" id="KW-1185">Reference proteome</keyword>